<feature type="domain" description="HTH myb-type" evidence="9">
    <location>
        <begin position="64"/>
        <end position="111"/>
    </location>
</feature>
<dbReference type="InterPro" id="IPR050560">
    <property type="entry name" value="MYB_TF"/>
</dbReference>
<accession>A0AAD5CPN5</accession>
<evidence type="ECO:0000256" key="5">
    <source>
        <dbReference type="ARBA" id="ARBA00023163"/>
    </source>
</evidence>
<feature type="domain" description="HTH myb-type" evidence="9">
    <location>
        <begin position="5"/>
        <end position="60"/>
    </location>
</feature>
<dbReference type="InterPro" id="IPR009057">
    <property type="entry name" value="Homeodomain-like_sf"/>
</dbReference>
<comment type="subcellular location">
    <subcellularLocation>
        <location evidence="1">Nucleus</location>
    </subcellularLocation>
</comment>
<organism evidence="10 11">
    <name type="scientific">Ambrosia artemisiifolia</name>
    <name type="common">Common ragweed</name>
    <dbReference type="NCBI Taxonomy" id="4212"/>
    <lineage>
        <taxon>Eukaryota</taxon>
        <taxon>Viridiplantae</taxon>
        <taxon>Streptophyta</taxon>
        <taxon>Embryophyta</taxon>
        <taxon>Tracheophyta</taxon>
        <taxon>Spermatophyta</taxon>
        <taxon>Magnoliopsida</taxon>
        <taxon>eudicotyledons</taxon>
        <taxon>Gunneridae</taxon>
        <taxon>Pentapetalae</taxon>
        <taxon>asterids</taxon>
        <taxon>campanulids</taxon>
        <taxon>Asterales</taxon>
        <taxon>Asteraceae</taxon>
        <taxon>Asteroideae</taxon>
        <taxon>Heliantheae alliance</taxon>
        <taxon>Heliantheae</taxon>
        <taxon>Ambrosia</taxon>
    </lineage>
</organism>
<evidence type="ECO:0000256" key="1">
    <source>
        <dbReference type="ARBA" id="ARBA00004123"/>
    </source>
</evidence>
<protein>
    <recommendedName>
        <fullName evidence="12">Transcription factor MYB44-like protein</fullName>
    </recommendedName>
</protein>
<evidence type="ECO:0000256" key="6">
    <source>
        <dbReference type="ARBA" id="ARBA00023242"/>
    </source>
</evidence>
<dbReference type="AlphaFoldDB" id="A0AAD5CPN5"/>
<dbReference type="Gene3D" id="1.10.10.60">
    <property type="entry name" value="Homeodomain-like"/>
    <property type="match status" value="2"/>
</dbReference>
<evidence type="ECO:0000259" key="8">
    <source>
        <dbReference type="PROSITE" id="PS50090"/>
    </source>
</evidence>
<dbReference type="PANTHER" id="PTHR45614:SF293">
    <property type="entry name" value="TRANSCRIPTION FACTOR MYB73"/>
    <property type="match status" value="1"/>
</dbReference>
<evidence type="ECO:0000259" key="9">
    <source>
        <dbReference type="PROSITE" id="PS51294"/>
    </source>
</evidence>
<gene>
    <name evidence="10" type="ORF">M8C21_005253</name>
</gene>
<dbReference type="Pfam" id="PF00249">
    <property type="entry name" value="Myb_DNA-binding"/>
    <property type="match status" value="2"/>
</dbReference>
<evidence type="ECO:0000313" key="10">
    <source>
        <dbReference type="EMBL" id="KAI7745005.1"/>
    </source>
</evidence>
<name>A0AAD5CPN5_AMBAR</name>
<keyword evidence="5" id="KW-0804">Transcription</keyword>
<dbReference type="SMART" id="SM00717">
    <property type="entry name" value="SANT"/>
    <property type="match status" value="2"/>
</dbReference>
<keyword evidence="3" id="KW-0805">Transcription regulation</keyword>
<dbReference type="PANTHER" id="PTHR45614">
    <property type="entry name" value="MYB PROTEIN-RELATED"/>
    <property type="match status" value="1"/>
</dbReference>
<dbReference type="GO" id="GO:0000978">
    <property type="term" value="F:RNA polymerase II cis-regulatory region sequence-specific DNA binding"/>
    <property type="evidence" value="ECO:0007669"/>
    <property type="project" value="TreeGrafter"/>
</dbReference>
<proteinExistence type="predicted"/>
<evidence type="ECO:0000256" key="2">
    <source>
        <dbReference type="ARBA" id="ARBA00022737"/>
    </source>
</evidence>
<comment type="caution">
    <text evidence="10">The sequence shown here is derived from an EMBL/GenBank/DDBJ whole genome shotgun (WGS) entry which is preliminary data.</text>
</comment>
<evidence type="ECO:0000256" key="7">
    <source>
        <dbReference type="SAM" id="MobiDB-lite"/>
    </source>
</evidence>
<dbReference type="SUPFAM" id="SSF46689">
    <property type="entry name" value="Homeodomain-like"/>
    <property type="match status" value="1"/>
</dbReference>
<evidence type="ECO:0000256" key="4">
    <source>
        <dbReference type="ARBA" id="ARBA00023125"/>
    </source>
</evidence>
<keyword evidence="11" id="KW-1185">Reference proteome</keyword>
<dbReference type="Proteomes" id="UP001206925">
    <property type="component" value="Unassembled WGS sequence"/>
</dbReference>
<sequence>MANNSVDHIRCPWSAQEDAMLKHLVTKHGPRNWSHISRSIPGRSSKSCRLRWCNQLSPDVEHHPFTPKEDDTIIQAHAQLGNKWATIARLLTGRTDNAVKNHWNATLKRKCSSMMQKPVLKRSVSAGSTVRVGKPGSSTGSGTTGSTDEQVSYVTTSLSLSLPGTVKPSVLSIPIPAVPLQMFFPNLNPVNRLNRKKPVRPVKPEGEGSNSNPLAVLSGEIVVVMQQMIREEVRKYMESVEQARGGTRCGFSGGGEVVDGAGMSKSD</sequence>
<dbReference type="InterPro" id="IPR017930">
    <property type="entry name" value="Myb_dom"/>
</dbReference>
<evidence type="ECO:0000313" key="11">
    <source>
        <dbReference type="Proteomes" id="UP001206925"/>
    </source>
</evidence>
<feature type="domain" description="Myb-like" evidence="8">
    <location>
        <begin position="5"/>
        <end position="56"/>
    </location>
</feature>
<feature type="compositionally biased region" description="Low complexity" evidence="7">
    <location>
        <begin position="136"/>
        <end position="147"/>
    </location>
</feature>
<evidence type="ECO:0008006" key="12">
    <source>
        <dbReference type="Google" id="ProtNLM"/>
    </source>
</evidence>
<dbReference type="InterPro" id="IPR001005">
    <property type="entry name" value="SANT/Myb"/>
</dbReference>
<dbReference type="CDD" id="cd00167">
    <property type="entry name" value="SANT"/>
    <property type="match status" value="2"/>
</dbReference>
<dbReference type="PROSITE" id="PS50090">
    <property type="entry name" value="MYB_LIKE"/>
    <property type="match status" value="2"/>
</dbReference>
<keyword evidence="2" id="KW-0677">Repeat</keyword>
<evidence type="ECO:0000256" key="3">
    <source>
        <dbReference type="ARBA" id="ARBA00023015"/>
    </source>
</evidence>
<keyword evidence="6" id="KW-0539">Nucleus</keyword>
<reference evidence="10" key="1">
    <citation type="submission" date="2022-06" db="EMBL/GenBank/DDBJ databases">
        <title>Uncovering the hologenomic basis of an extraordinary plant invasion.</title>
        <authorList>
            <person name="Bieker V.C."/>
            <person name="Martin M.D."/>
            <person name="Gilbert T."/>
            <person name="Hodgins K."/>
            <person name="Battlay P."/>
            <person name="Petersen B."/>
            <person name="Wilson J."/>
        </authorList>
    </citation>
    <scope>NUCLEOTIDE SEQUENCE</scope>
    <source>
        <strain evidence="10">AA19_3_7</strain>
        <tissue evidence="10">Leaf</tissue>
    </source>
</reference>
<keyword evidence="4" id="KW-0238">DNA-binding</keyword>
<dbReference type="GO" id="GO:0000981">
    <property type="term" value="F:DNA-binding transcription factor activity, RNA polymerase II-specific"/>
    <property type="evidence" value="ECO:0007669"/>
    <property type="project" value="TreeGrafter"/>
</dbReference>
<dbReference type="EMBL" id="JAMZMK010007392">
    <property type="protein sequence ID" value="KAI7745005.1"/>
    <property type="molecule type" value="Genomic_DNA"/>
</dbReference>
<feature type="domain" description="Myb-like" evidence="8">
    <location>
        <begin position="57"/>
        <end position="107"/>
    </location>
</feature>
<feature type="region of interest" description="Disordered" evidence="7">
    <location>
        <begin position="118"/>
        <end position="148"/>
    </location>
</feature>
<dbReference type="GO" id="GO:0005634">
    <property type="term" value="C:nucleus"/>
    <property type="evidence" value="ECO:0007669"/>
    <property type="project" value="UniProtKB-SubCell"/>
</dbReference>
<dbReference type="PROSITE" id="PS51294">
    <property type="entry name" value="HTH_MYB"/>
    <property type="match status" value="2"/>
</dbReference>
<dbReference type="FunFam" id="1.10.10.60:FF:000060">
    <property type="entry name" value="MYB transcription factor"/>
    <property type="match status" value="1"/>
</dbReference>